<comment type="caution">
    <text evidence="2">The sequence shown here is derived from an EMBL/GenBank/DDBJ whole genome shotgun (WGS) entry which is preliminary data.</text>
</comment>
<evidence type="ECO:0000313" key="2">
    <source>
        <dbReference type="EMBL" id="MBU3065996.1"/>
    </source>
</evidence>
<evidence type="ECO:0000313" key="3">
    <source>
        <dbReference type="Proteomes" id="UP000733379"/>
    </source>
</evidence>
<name>A0ABS6B9C5_9NOCA</name>
<evidence type="ECO:0000259" key="1">
    <source>
        <dbReference type="PROSITE" id="PS50994"/>
    </source>
</evidence>
<protein>
    <submittedName>
        <fullName evidence="2">DDE-type integrase/transposase/recombinase</fullName>
    </submittedName>
</protein>
<dbReference type="Proteomes" id="UP000733379">
    <property type="component" value="Unassembled WGS sequence"/>
</dbReference>
<reference evidence="2 3" key="1">
    <citation type="submission" date="2021-06" db="EMBL/GenBank/DDBJ databases">
        <title>Actinomycetes sequencing.</title>
        <authorList>
            <person name="Shan Q."/>
        </authorList>
    </citation>
    <scope>NUCLEOTIDE SEQUENCE [LARGE SCALE GENOMIC DNA]</scope>
    <source>
        <strain evidence="2 3">NEAU-G5</strain>
    </source>
</reference>
<dbReference type="InterPro" id="IPR036397">
    <property type="entry name" value="RNaseH_sf"/>
</dbReference>
<dbReference type="PROSITE" id="PS50994">
    <property type="entry name" value="INTEGRASE"/>
    <property type="match status" value="1"/>
</dbReference>
<keyword evidence="3" id="KW-1185">Reference proteome</keyword>
<dbReference type="InterPro" id="IPR001584">
    <property type="entry name" value="Integrase_cat-core"/>
</dbReference>
<dbReference type="SUPFAM" id="SSF53098">
    <property type="entry name" value="Ribonuclease H-like"/>
    <property type="match status" value="1"/>
</dbReference>
<accession>A0ABS6B9C5</accession>
<organism evidence="2 3">
    <name type="scientific">Nocardia albiluteola</name>
    <dbReference type="NCBI Taxonomy" id="2842303"/>
    <lineage>
        <taxon>Bacteria</taxon>
        <taxon>Bacillati</taxon>
        <taxon>Actinomycetota</taxon>
        <taxon>Actinomycetes</taxon>
        <taxon>Mycobacteriales</taxon>
        <taxon>Nocardiaceae</taxon>
        <taxon>Nocardia</taxon>
    </lineage>
</organism>
<dbReference type="InterPro" id="IPR012337">
    <property type="entry name" value="RNaseH-like_sf"/>
</dbReference>
<dbReference type="Pfam" id="PF00665">
    <property type="entry name" value="rve"/>
    <property type="match status" value="1"/>
</dbReference>
<dbReference type="EMBL" id="JAHKNI010000012">
    <property type="protein sequence ID" value="MBU3065996.1"/>
    <property type="molecule type" value="Genomic_DNA"/>
</dbReference>
<gene>
    <name evidence="2" type="ORF">KO481_31300</name>
</gene>
<sequence length="112" mass="12641">MREASVEIGDRRTKRSRTLPALDDHSRLAYTEALDDEKGATAADWWLRAAGFFAEHGITHIQRVLTDNGSCYRSRSWAHALETTETTHKRTSPCTPRTNGKVERFNGILARA</sequence>
<proteinExistence type="predicted"/>
<feature type="domain" description="Integrase catalytic" evidence="1">
    <location>
        <begin position="1"/>
        <end position="112"/>
    </location>
</feature>
<dbReference type="Gene3D" id="3.30.420.10">
    <property type="entry name" value="Ribonuclease H-like superfamily/Ribonuclease H"/>
    <property type="match status" value="1"/>
</dbReference>